<comment type="caution">
    <text evidence="3">The sequence shown here is derived from an EMBL/GenBank/DDBJ whole genome shotgun (WGS) entry which is preliminary data.</text>
</comment>
<feature type="domain" description="PPM-type phosphatase" evidence="2">
    <location>
        <begin position="157"/>
        <end position="375"/>
    </location>
</feature>
<keyword evidence="4" id="KW-1185">Reference proteome</keyword>
<gene>
    <name evidence="3" type="ORF">HKK74_32340</name>
</gene>
<dbReference type="PANTHER" id="PTHR43156">
    <property type="entry name" value="STAGE II SPORULATION PROTEIN E-RELATED"/>
    <property type="match status" value="1"/>
</dbReference>
<dbReference type="PANTHER" id="PTHR43156:SF2">
    <property type="entry name" value="STAGE II SPORULATION PROTEIN E"/>
    <property type="match status" value="1"/>
</dbReference>
<dbReference type="Gene3D" id="3.60.40.10">
    <property type="entry name" value="PPM-type phosphatase domain"/>
    <property type="match status" value="1"/>
</dbReference>
<dbReference type="InterPro" id="IPR036457">
    <property type="entry name" value="PPM-type-like_dom_sf"/>
</dbReference>
<accession>A0ABR7M0J4</accession>
<dbReference type="Proteomes" id="UP000805614">
    <property type="component" value="Unassembled WGS sequence"/>
</dbReference>
<protein>
    <submittedName>
        <fullName evidence="3">Serine/threonine-protein phosphatase</fullName>
    </submittedName>
</protein>
<reference evidence="3 4" key="1">
    <citation type="submission" date="2020-06" db="EMBL/GenBank/DDBJ databases">
        <title>Actinomadura xiongansis sp. nov., isolated from soil of Baiyangdian.</title>
        <authorList>
            <person name="Zhang X."/>
        </authorList>
    </citation>
    <scope>NUCLEOTIDE SEQUENCE [LARGE SCALE GENOMIC DNA]</scope>
    <source>
        <strain evidence="3 4">HBUM206468</strain>
    </source>
</reference>
<sequence length="395" mass="43077">MPLEALADTFGERARPLGVLQLDVYLADLQQRHLRRLPSKRRDGPDEPPATLPIDTTLAGRAFQSITVHKVQDDEGLYRLWVPVLDGTERLGVLELIVTDVGEATLRRCRMLASLAALVIVSKSAYSDVYSQVQRTRLLAMQAEMEWAFMAPPTFATERVLVAAALEPAYEAGGDAYDYSLLGDRLSVAVIDAAGHDLTAGLIASVAMAGCRNTRRSGGDLLDLVDCVDHAIAGQFDESRFATALICELDIATGLLTWVVCGHPPPLLIRENQVVKELVREPHLPLGIRCGDVPPVVHSEQLQPGDRLLLYTDGVVEGRGADGRQFGLKRLSDFVIRNSARGMSAPETVRRLTHAVVDYQQGRLSDDSTILLLEWMSGDAGRQLTLRGDEALGSP</sequence>
<keyword evidence="1" id="KW-0378">Hydrolase</keyword>
<proteinExistence type="predicted"/>
<name>A0ABR7M0J4_9ACTN</name>
<dbReference type="SUPFAM" id="SSF81606">
    <property type="entry name" value="PP2C-like"/>
    <property type="match status" value="1"/>
</dbReference>
<evidence type="ECO:0000259" key="2">
    <source>
        <dbReference type="SMART" id="SM00331"/>
    </source>
</evidence>
<evidence type="ECO:0000313" key="4">
    <source>
        <dbReference type="Proteomes" id="UP000805614"/>
    </source>
</evidence>
<dbReference type="Pfam" id="PF07228">
    <property type="entry name" value="SpoIIE"/>
    <property type="match status" value="1"/>
</dbReference>
<evidence type="ECO:0000313" key="3">
    <source>
        <dbReference type="EMBL" id="MBC6470143.1"/>
    </source>
</evidence>
<dbReference type="InterPro" id="IPR001932">
    <property type="entry name" value="PPM-type_phosphatase-like_dom"/>
</dbReference>
<dbReference type="SMART" id="SM00331">
    <property type="entry name" value="PP2C_SIG"/>
    <property type="match status" value="1"/>
</dbReference>
<organism evidence="3 4">
    <name type="scientific">Actinomadura alba</name>
    <dbReference type="NCBI Taxonomy" id="406431"/>
    <lineage>
        <taxon>Bacteria</taxon>
        <taxon>Bacillati</taxon>
        <taxon>Actinomycetota</taxon>
        <taxon>Actinomycetes</taxon>
        <taxon>Streptosporangiales</taxon>
        <taxon>Thermomonosporaceae</taxon>
        <taxon>Actinomadura</taxon>
    </lineage>
</organism>
<evidence type="ECO:0000256" key="1">
    <source>
        <dbReference type="ARBA" id="ARBA00022801"/>
    </source>
</evidence>
<dbReference type="InterPro" id="IPR052016">
    <property type="entry name" value="Bact_Sigma-Reg"/>
</dbReference>
<dbReference type="EMBL" id="JABVEC010000037">
    <property type="protein sequence ID" value="MBC6470143.1"/>
    <property type="molecule type" value="Genomic_DNA"/>
</dbReference>